<dbReference type="FunFam" id="3.20.20.70:FF:000035">
    <property type="entry name" value="Putative N-acetylmannosamine-6-phosphate 2-epimerase"/>
    <property type="match status" value="1"/>
</dbReference>
<dbReference type="EC" id="5.1.3.9" evidence="6"/>
<evidence type="ECO:0000313" key="8">
    <source>
        <dbReference type="Proteomes" id="UP000178735"/>
    </source>
</evidence>
<dbReference type="NCBIfam" id="NF002231">
    <property type="entry name" value="PRK01130.1"/>
    <property type="match status" value="1"/>
</dbReference>
<evidence type="ECO:0000313" key="7">
    <source>
        <dbReference type="EMBL" id="OGM04489.1"/>
    </source>
</evidence>
<comment type="function">
    <text evidence="2 6">Converts N-acetylmannosamine-6-phosphate (ManNAc-6-P) to N-acetylglucosamine-6-phosphate (GlcNAc-6-P).</text>
</comment>
<dbReference type="GO" id="GO:0005829">
    <property type="term" value="C:cytosol"/>
    <property type="evidence" value="ECO:0007669"/>
    <property type="project" value="TreeGrafter"/>
</dbReference>
<dbReference type="SUPFAM" id="SSF51366">
    <property type="entry name" value="Ribulose-phoshate binding barrel"/>
    <property type="match status" value="1"/>
</dbReference>
<dbReference type="Pfam" id="PF04131">
    <property type="entry name" value="NanE"/>
    <property type="match status" value="1"/>
</dbReference>
<keyword evidence="4 6" id="KW-0413">Isomerase</keyword>
<comment type="caution">
    <text evidence="7">The sequence shown here is derived from an EMBL/GenBank/DDBJ whole genome shotgun (WGS) entry which is preliminary data.</text>
</comment>
<keyword evidence="5 6" id="KW-0119">Carbohydrate metabolism</keyword>
<sequence>MNKKKNILSKIKGGLIVSCQALEDEPLHGADIMAKMALAAKLGGAAGIRANGVEDIRAIKKIVDLPLIGIIKKVYKDSDIYLTPTVEEVSLLVDAGADIIAADATDRIRPGGASLDEFYARVREKYPKIILMADISTFQEGIKAEKLGFDIAATTLSGYTQYTKGTILPNFNLLKELVSSLKIPVIAEGGIGEPAELKKAVIDLNAFAAVVGTAITRPREITRRFVDFIAACDEERAGGK</sequence>
<evidence type="ECO:0000256" key="3">
    <source>
        <dbReference type="ARBA" id="ARBA00005081"/>
    </source>
</evidence>
<organism evidence="7 8">
    <name type="scientific">Candidatus Wallbacteria bacterium GWC2_49_35</name>
    <dbReference type="NCBI Taxonomy" id="1817813"/>
    <lineage>
        <taxon>Bacteria</taxon>
        <taxon>Candidatus Walliibacteriota</taxon>
    </lineage>
</organism>
<protein>
    <recommendedName>
        <fullName evidence="6">Putative N-acetylmannosamine-6-phosphate 2-epimerase</fullName>
        <ecNumber evidence="6">5.1.3.9</ecNumber>
    </recommendedName>
    <alternativeName>
        <fullName evidence="6">ManNAc-6-P epimerase</fullName>
    </alternativeName>
</protein>
<dbReference type="STRING" id="1817813.A2008_08185"/>
<dbReference type="CDD" id="cd04729">
    <property type="entry name" value="NanE"/>
    <property type="match status" value="1"/>
</dbReference>
<proteinExistence type="inferred from homology"/>
<dbReference type="Proteomes" id="UP000178735">
    <property type="component" value="Unassembled WGS sequence"/>
</dbReference>
<gene>
    <name evidence="6" type="primary">nanE</name>
    <name evidence="7" type="ORF">A2008_08185</name>
</gene>
<dbReference type="InterPro" id="IPR007260">
    <property type="entry name" value="NanE"/>
</dbReference>
<dbReference type="InterPro" id="IPR011060">
    <property type="entry name" value="RibuloseP-bd_barrel"/>
</dbReference>
<evidence type="ECO:0000256" key="5">
    <source>
        <dbReference type="ARBA" id="ARBA00023277"/>
    </source>
</evidence>
<dbReference type="PANTHER" id="PTHR36204:SF1">
    <property type="entry name" value="N-ACETYLMANNOSAMINE-6-PHOSPHATE 2-EPIMERASE-RELATED"/>
    <property type="match status" value="1"/>
</dbReference>
<accession>A0A1F7WQ14</accession>
<comment type="pathway">
    <text evidence="3 6">Amino-sugar metabolism; N-acetylneuraminate degradation; D-fructose 6-phosphate from N-acetylneuraminate: step 3/5.</text>
</comment>
<name>A0A1F7WQ14_9BACT</name>
<dbReference type="PANTHER" id="PTHR36204">
    <property type="entry name" value="N-ACETYLMANNOSAMINE-6-PHOSPHATE 2-EPIMERASE-RELATED"/>
    <property type="match status" value="1"/>
</dbReference>
<dbReference type="InterPro" id="IPR013785">
    <property type="entry name" value="Aldolase_TIM"/>
</dbReference>
<dbReference type="Gene3D" id="3.20.20.70">
    <property type="entry name" value="Aldolase class I"/>
    <property type="match status" value="1"/>
</dbReference>
<dbReference type="GO" id="GO:0019262">
    <property type="term" value="P:N-acetylneuraminate catabolic process"/>
    <property type="evidence" value="ECO:0007669"/>
    <property type="project" value="UniProtKB-UniRule"/>
</dbReference>
<comment type="similarity">
    <text evidence="6">Belongs to the NanE family.</text>
</comment>
<dbReference type="GO" id="GO:0047465">
    <property type="term" value="F:N-acylglucosamine-6-phosphate 2-epimerase activity"/>
    <property type="evidence" value="ECO:0007669"/>
    <property type="project" value="UniProtKB-EC"/>
</dbReference>
<comment type="catalytic activity">
    <reaction evidence="1 6">
        <text>an N-acyl-D-glucosamine 6-phosphate = an N-acyl-D-mannosamine 6-phosphate</text>
        <dbReference type="Rhea" id="RHEA:23932"/>
        <dbReference type="ChEBI" id="CHEBI:57599"/>
        <dbReference type="ChEBI" id="CHEBI:57666"/>
        <dbReference type="EC" id="5.1.3.9"/>
    </reaction>
</comment>
<dbReference type="UniPathway" id="UPA00629">
    <property type="reaction ID" value="UER00682"/>
</dbReference>
<dbReference type="AlphaFoldDB" id="A0A1F7WQ14"/>
<reference evidence="7 8" key="1">
    <citation type="journal article" date="2016" name="Nat. Commun.">
        <title>Thousands of microbial genomes shed light on interconnected biogeochemical processes in an aquifer system.</title>
        <authorList>
            <person name="Anantharaman K."/>
            <person name="Brown C.T."/>
            <person name="Hug L.A."/>
            <person name="Sharon I."/>
            <person name="Castelle C.J."/>
            <person name="Probst A.J."/>
            <person name="Thomas B.C."/>
            <person name="Singh A."/>
            <person name="Wilkins M.J."/>
            <person name="Karaoz U."/>
            <person name="Brodie E.L."/>
            <person name="Williams K.H."/>
            <person name="Hubbard S.S."/>
            <person name="Banfield J.F."/>
        </authorList>
    </citation>
    <scope>NUCLEOTIDE SEQUENCE [LARGE SCALE GENOMIC DNA]</scope>
</reference>
<dbReference type="GO" id="GO:0006053">
    <property type="term" value="P:N-acetylmannosamine catabolic process"/>
    <property type="evidence" value="ECO:0007669"/>
    <property type="project" value="TreeGrafter"/>
</dbReference>
<dbReference type="EMBL" id="MGFH01000142">
    <property type="protein sequence ID" value="OGM04489.1"/>
    <property type="molecule type" value="Genomic_DNA"/>
</dbReference>
<dbReference type="HAMAP" id="MF_01235">
    <property type="entry name" value="ManNAc6P_epimer"/>
    <property type="match status" value="1"/>
</dbReference>
<dbReference type="GO" id="GO:0005975">
    <property type="term" value="P:carbohydrate metabolic process"/>
    <property type="evidence" value="ECO:0007669"/>
    <property type="project" value="UniProtKB-UniRule"/>
</dbReference>
<evidence type="ECO:0000256" key="6">
    <source>
        <dbReference type="HAMAP-Rule" id="MF_01235"/>
    </source>
</evidence>
<evidence type="ECO:0000256" key="2">
    <source>
        <dbReference type="ARBA" id="ARBA00002147"/>
    </source>
</evidence>
<evidence type="ECO:0000256" key="4">
    <source>
        <dbReference type="ARBA" id="ARBA00023235"/>
    </source>
</evidence>
<evidence type="ECO:0000256" key="1">
    <source>
        <dbReference type="ARBA" id="ARBA00000056"/>
    </source>
</evidence>